<proteinExistence type="predicted"/>
<accession>A0AAD5SUD1</accession>
<name>A0AAD5SUD1_9FUNG</name>
<dbReference type="Proteomes" id="UP001211907">
    <property type="component" value="Unassembled WGS sequence"/>
</dbReference>
<evidence type="ECO:0000313" key="2">
    <source>
        <dbReference type="Proteomes" id="UP001211907"/>
    </source>
</evidence>
<dbReference type="EMBL" id="JADGJH010001844">
    <property type="protein sequence ID" value="KAJ3108790.1"/>
    <property type="molecule type" value="Genomic_DNA"/>
</dbReference>
<feature type="non-terminal residue" evidence="1">
    <location>
        <position position="1"/>
    </location>
</feature>
<comment type="caution">
    <text evidence="1">The sequence shown here is derived from an EMBL/GenBank/DDBJ whole genome shotgun (WGS) entry which is preliminary data.</text>
</comment>
<protein>
    <submittedName>
        <fullName evidence="1">Uncharacterized protein</fullName>
    </submittedName>
</protein>
<reference evidence="1" key="1">
    <citation type="submission" date="2020-05" db="EMBL/GenBank/DDBJ databases">
        <title>Phylogenomic resolution of chytrid fungi.</title>
        <authorList>
            <person name="Stajich J.E."/>
            <person name="Amses K."/>
            <person name="Simmons R."/>
            <person name="Seto K."/>
            <person name="Myers J."/>
            <person name="Bonds A."/>
            <person name="Quandt C.A."/>
            <person name="Barry K."/>
            <person name="Liu P."/>
            <person name="Grigoriev I."/>
            <person name="Longcore J.E."/>
            <person name="James T.Y."/>
        </authorList>
    </citation>
    <scope>NUCLEOTIDE SEQUENCE</scope>
    <source>
        <strain evidence="1">JEL0513</strain>
    </source>
</reference>
<keyword evidence="2" id="KW-1185">Reference proteome</keyword>
<sequence>DLSKNMLHGIAQQSQEEVRPVCETIQFYINLNARGTVDMSKIWTNMGFSVSRQLAA</sequence>
<dbReference type="AlphaFoldDB" id="A0AAD5SUD1"/>
<evidence type="ECO:0000313" key="1">
    <source>
        <dbReference type="EMBL" id="KAJ3108790.1"/>
    </source>
</evidence>
<gene>
    <name evidence="1" type="ORF">HK100_003392</name>
</gene>
<organism evidence="1 2">
    <name type="scientific">Physocladia obscura</name>
    <dbReference type="NCBI Taxonomy" id="109957"/>
    <lineage>
        <taxon>Eukaryota</taxon>
        <taxon>Fungi</taxon>
        <taxon>Fungi incertae sedis</taxon>
        <taxon>Chytridiomycota</taxon>
        <taxon>Chytridiomycota incertae sedis</taxon>
        <taxon>Chytridiomycetes</taxon>
        <taxon>Chytridiales</taxon>
        <taxon>Chytriomycetaceae</taxon>
        <taxon>Physocladia</taxon>
    </lineage>
</organism>